<evidence type="ECO:0000313" key="10">
    <source>
        <dbReference type="EMBL" id="CAB4639707.1"/>
    </source>
</evidence>
<dbReference type="InterPro" id="IPR051323">
    <property type="entry name" value="AtsK-like"/>
</dbReference>
<reference evidence="9" key="1">
    <citation type="submission" date="2020-05" db="EMBL/GenBank/DDBJ databases">
        <authorList>
            <person name="Chiriac C."/>
            <person name="Salcher M."/>
            <person name="Ghai R."/>
            <person name="Kavagutti S V."/>
        </authorList>
    </citation>
    <scope>NUCLEOTIDE SEQUENCE</scope>
</reference>
<evidence type="ECO:0000256" key="1">
    <source>
        <dbReference type="ARBA" id="ARBA00005896"/>
    </source>
</evidence>
<dbReference type="AlphaFoldDB" id="A0A6J6E3N6"/>
<dbReference type="EMBL" id="CAEZVV010000019">
    <property type="protein sequence ID" value="CAB4639707.1"/>
    <property type="molecule type" value="Genomic_DNA"/>
</dbReference>
<comment type="similarity">
    <text evidence="1">Belongs to the TfdA dioxygenase family.</text>
</comment>
<evidence type="ECO:0000259" key="6">
    <source>
        <dbReference type="Pfam" id="PF02668"/>
    </source>
</evidence>
<organism evidence="9">
    <name type="scientific">freshwater metagenome</name>
    <dbReference type="NCBI Taxonomy" id="449393"/>
    <lineage>
        <taxon>unclassified sequences</taxon>
        <taxon>metagenomes</taxon>
        <taxon>ecological metagenomes</taxon>
    </lineage>
</organism>
<dbReference type="SUPFAM" id="SSF51197">
    <property type="entry name" value="Clavaminate synthase-like"/>
    <property type="match status" value="1"/>
</dbReference>
<keyword evidence="3" id="KW-0223">Dioxygenase</keyword>
<name>A0A6J6E3N6_9ZZZZ</name>
<dbReference type="EMBL" id="CAEZTR010000013">
    <property type="protein sequence ID" value="CAB4568068.1"/>
    <property type="molecule type" value="Genomic_DNA"/>
</dbReference>
<feature type="domain" description="TauD/TfdA-like" evidence="6">
    <location>
        <begin position="8"/>
        <end position="270"/>
    </location>
</feature>
<evidence type="ECO:0000256" key="5">
    <source>
        <dbReference type="ARBA" id="ARBA00023004"/>
    </source>
</evidence>
<dbReference type="EMBL" id="CAEZTG010000019">
    <property type="protein sequence ID" value="CAB4558034.1"/>
    <property type="molecule type" value="Genomic_DNA"/>
</dbReference>
<dbReference type="EMBL" id="CAEZXE010000079">
    <property type="protein sequence ID" value="CAB4680611.1"/>
    <property type="molecule type" value="Genomic_DNA"/>
</dbReference>
<evidence type="ECO:0000313" key="11">
    <source>
        <dbReference type="EMBL" id="CAB4680611.1"/>
    </source>
</evidence>
<evidence type="ECO:0000313" key="7">
    <source>
        <dbReference type="EMBL" id="CAB4542990.1"/>
    </source>
</evidence>
<protein>
    <submittedName>
        <fullName evidence="9">Unannotated protein</fullName>
    </submittedName>
</protein>
<dbReference type="PANTHER" id="PTHR30468:SF1">
    <property type="entry name" value="ALPHA-KETOGLUTARATE-DEPENDENT SULFONATE DIOXYGENASE"/>
    <property type="match status" value="1"/>
</dbReference>
<evidence type="ECO:0000313" key="8">
    <source>
        <dbReference type="EMBL" id="CAB4558034.1"/>
    </source>
</evidence>
<proteinExistence type="inferred from homology"/>
<accession>A0A6J6E3N6</accession>
<dbReference type="InterPro" id="IPR003819">
    <property type="entry name" value="TauD/TfdA-like"/>
</dbReference>
<dbReference type="GO" id="GO:0005737">
    <property type="term" value="C:cytoplasm"/>
    <property type="evidence" value="ECO:0007669"/>
    <property type="project" value="TreeGrafter"/>
</dbReference>
<evidence type="ECO:0000313" key="9">
    <source>
        <dbReference type="EMBL" id="CAB4568068.1"/>
    </source>
</evidence>
<keyword evidence="2" id="KW-0479">Metal-binding</keyword>
<evidence type="ECO:0000256" key="2">
    <source>
        <dbReference type="ARBA" id="ARBA00022723"/>
    </source>
</evidence>
<dbReference type="PANTHER" id="PTHR30468">
    <property type="entry name" value="ALPHA-KETOGLUTARATE-DEPENDENT SULFONATE DIOXYGENASE"/>
    <property type="match status" value="1"/>
</dbReference>
<dbReference type="EMBL" id="CAEZSU010000021">
    <property type="protein sequence ID" value="CAB4542990.1"/>
    <property type="molecule type" value="Genomic_DNA"/>
</dbReference>
<dbReference type="GO" id="GO:0046872">
    <property type="term" value="F:metal ion binding"/>
    <property type="evidence" value="ECO:0007669"/>
    <property type="project" value="UniProtKB-KW"/>
</dbReference>
<keyword evidence="4" id="KW-0560">Oxidoreductase</keyword>
<gene>
    <name evidence="7" type="ORF">UFOPK1495_00312</name>
    <name evidence="8" type="ORF">UFOPK1603_00337</name>
    <name evidence="9" type="ORF">UFOPK1711_00333</name>
    <name evidence="10" type="ORF">UFOPK2143_00525</name>
    <name evidence="11" type="ORF">UFOPK2350_00990</name>
</gene>
<dbReference type="GO" id="GO:0016706">
    <property type="term" value="F:2-oxoglutarate-dependent dioxygenase activity"/>
    <property type="evidence" value="ECO:0007669"/>
    <property type="project" value="TreeGrafter"/>
</dbReference>
<evidence type="ECO:0000256" key="4">
    <source>
        <dbReference type="ARBA" id="ARBA00023002"/>
    </source>
</evidence>
<sequence length="280" mass="31335">MTTQAFTVTPLSNRIGAQIDGVDLSDLDDAEFTAIDEALLRYQVIFVRGQELTPESQAAFAGRWGPLSVFPVAKMMGRDTTMSVIEDTVESPPATDTWHTDVTWIAEPPRIAVLYGDIIPTSGGDTMWSSLYAAYDQLSPKLAAFCEQLSVVHHRGAEFDRITGEIFGAQLIADLEATYPAVEHPLIRTHSVTGKKALFVAGLFMDQIVGMNRAESDLLLGYLQGLIDDPNNQVRWRWQHGDVAIWDEASTNHRALADHYPQHRRMRRCTIDGERPFYRD</sequence>
<dbReference type="Pfam" id="PF02668">
    <property type="entry name" value="TauD"/>
    <property type="match status" value="1"/>
</dbReference>
<dbReference type="Gene3D" id="3.60.130.10">
    <property type="entry name" value="Clavaminate synthase-like"/>
    <property type="match status" value="1"/>
</dbReference>
<evidence type="ECO:0000256" key="3">
    <source>
        <dbReference type="ARBA" id="ARBA00022964"/>
    </source>
</evidence>
<dbReference type="InterPro" id="IPR042098">
    <property type="entry name" value="TauD-like_sf"/>
</dbReference>
<keyword evidence="5" id="KW-0408">Iron</keyword>